<dbReference type="PANTHER" id="PTHR23072:SF0">
    <property type="entry name" value="GPI ETHANOLAMINE PHOSPHATE TRANSFERASE 2"/>
    <property type="match status" value="1"/>
</dbReference>
<dbReference type="Pfam" id="PF19316">
    <property type="entry name" value="PIGO_PIGG"/>
    <property type="match status" value="1"/>
</dbReference>
<feature type="transmembrane region" description="Helical" evidence="1">
    <location>
        <begin position="306"/>
        <end position="325"/>
    </location>
</feature>
<evidence type="ECO:0000313" key="3">
    <source>
        <dbReference type="EMBL" id="KAJ9601539.1"/>
    </source>
</evidence>
<dbReference type="AlphaFoldDB" id="A0AAD8ALW9"/>
<keyword evidence="4" id="KW-1185">Reference proteome</keyword>
<dbReference type="PANTHER" id="PTHR23072">
    <property type="entry name" value="PHOSPHATIDYLINOSITOL GLYCAN-RELATED"/>
    <property type="match status" value="1"/>
</dbReference>
<feature type="domain" description="GPI ethanolamine phosphate transferase 2 C-terminal" evidence="2">
    <location>
        <begin position="132"/>
        <end position="514"/>
    </location>
</feature>
<feature type="transmembrane region" description="Helical" evidence="1">
    <location>
        <begin position="236"/>
        <end position="257"/>
    </location>
</feature>
<dbReference type="GO" id="GO:0051267">
    <property type="term" value="F:CP2 mannose-ethanolamine phosphotransferase activity"/>
    <property type="evidence" value="ECO:0007669"/>
    <property type="project" value="TreeGrafter"/>
</dbReference>
<feature type="transmembrane region" description="Helical" evidence="1">
    <location>
        <begin position="500"/>
        <end position="521"/>
    </location>
</feature>
<dbReference type="EMBL" id="JASPKZ010000012">
    <property type="protein sequence ID" value="KAJ9601539.1"/>
    <property type="molecule type" value="Genomic_DNA"/>
</dbReference>
<gene>
    <name evidence="3" type="ORF">L9F63_000282</name>
</gene>
<dbReference type="GO" id="GO:0006506">
    <property type="term" value="P:GPI anchor biosynthetic process"/>
    <property type="evidence" value="ECO:0007669"/>
    <property type="project" value="InterPro"/>
</dbReference>
<sequence length="526" mass="60152">SYIEYQEATKLHMNWLSSPDDHLDERTAALYLTALTGMSSTLAESLVSFDMPALVMASAILWQLVVILVLRLELRRVRLIFVLCMNLILLTAAGVWRIYDNSTSLLCNSFPVAVITIIIIVINTYLIAGGALPSVTFSQILNFEHGQAVLTLGFSLQLVSLASSSFIEEEHQVWYFVWMTFLLVVCYKLCCDRKKDWILVLPFLHRVLRKWNQTGDKWASLPDVGDWLVQQEHKTYLTLIFCTGLVSVIWCCSHMSGKHSGTYVRLMERMLYTGAGLCVLCYRCAVGNVHLPFIYPHSRGVKEVRAFWSVVTLLLAIGLGEALYRRHHSSLKALRHLLRTLTCCWMLLCALLHHPHDVILIAAHVFMSECVYAHHKYTWWLVTIHTFIANVIYFYQGNSNSLASIDIAAGYVGQTEYNPVIVGMLLLTNTYCAPVLSYLLLITKLVNHHKDDNFSHLQEMLLDAHHCYILLRLLPVALYVTFLIVLRYHLFVWTVFSPKFLYEAVNTFIISILVLFTELLVRIVKT</sequence>
<dbReference type="InterPro" id="IPR045687">
    <property type="entry name" value="PIGG/GPI7_C"/>
</dbReference>
<reference evidence="3" key="1">
    <citation type="journal article" date="2023" name="IScience">
        <title>Live-bearing cockroach genome reveals convergent evolutionary mechanisms linked to viviparity in insects and beyond.</title>
        <authorList>
            <person name="Fouks B."/>
            <person name="Harrison M.C."/>
            <person name="Mikhailova A.A."/>
            <person name="Marchal E."/>
            <person name="English S."/>
            <person name="Carruthers M."/>
            <person name="Jennings E.C."/>
            <person name="Chiamaka E.L."/>
            <person name="Frigard R.A."/>
            <person name="Pippel M."/>
            <person name="Attardo G.M."/>
            <person name="Benoit J.B."/>
            <person name="Bornberg-Bauer E."/>
            <person name="Tobe S.S."/>
        </authorList>
    </citation>
    <scope>NUCLEOTIDE SEQUENCE</scope>
    <source>
        <strain evidence="3">Stay&amp;Tobe</strain>
    </source>
</reference>
<keyword evidence="1" id="KW-1133">Transmembrane helix</keyword>
<protein>
    <recommendedName>
        <fullName evidence="2">GPI ethanolamine phosphate transferase 2 C-terminal domain-containing protein</fullName>
    </recommendedName>
</protein>
<feature type="transmembrane region" description="Helical" evidence="1">
    <location>
        <begin position="79"/>
        <end position="99"/>
    </location>
</feature>
<proteinExistence type="predicted"/>
<dbReference type="GO" id="GO:0005789">
    <property type="term" value="C:endoplasmic reticulum membrane"/>
    <property type="evidence" value="ECO:0007669"/>
    <property type="project" value="TreeGrafter"/>
</dbReference>
<evidence type="ECO:0000313" key="4">
    <source>
        <dbReference type="Proteomes" id="UP001233999"/>
    </source>
</evidence>
<feature type="transmembrane region" description="Helical" evidence="1">
    <location>
        <begin position="173"/>
        <end position="190"/>
    </location>
</feature>
<dbReference type="Proteomes" id="UP001233999">
    <property type="component" value="Unassembled WGS sequence"/>
</dbReference>
<dbReference type="InterPro" id="IPR039527">
    <property type="entry name" value="PIGG/GPI7"/>
</dbReference>
<feature type="transmembrane region" description="Helical" evidence="1">
    <location>
        <begin position="269"/>
        <end position="294"/>
    </location>
</feature>
<feature type="transmembrane region" description="Helical" evidence="1">
    <location>
        <begin position="51"/>
        <end position="72"/>
    </location>
</feature>
<keyword evidence="1" id="KW-0812">Transmembrane</keyword>
<feature type="transmembrane region" description="Helical" evidence="1">
    <location>
        <begin position="345"/>
        <end position="365"/>
    </location>
</feature>
<reference evidence="3" key="2">
    <citation type="submission" date="2023-05" db="EMBL/GenBank/DDBJ databases">
        <authorList>
            <person name="Fouks B."/>
        </authorList>
    </citation>
    <scope>NUCLEOTIDE SEQUENCE</scope>
    <source>
        <strain evidence="3">Stay&amp;Tobe</strain>
        <tissue evidence="3">Testes</tissue>
    </source>
</reference>
<evidence type="ECO:0000256" key="1">
    <source>
        <dbReference type="SAM" id="Phobius"/>
    </source>
</evidence>
<evidence type="ECO:0000259" key="2">
    <source>
        <dbReference type="Pfam" id="PF19316"/>
    </source>
</evidence>
<feature type="non-terminal residue" evidence="3">
    <location>
        <position position="1"/>
    </location>
</feature>
<feature type="transmembrane region" description="Helical" evidence="1">
    <location>
        <begin position="148"/>
        <end position="167"/>
    </location>
</feature>
<feature type="transmembrane region" description="Helical" evidence="1">
    <location>
        <begin position="111"/>
        <end position="136"/>
    </location>
</feature>
<accession>A0AAD8ALW9</accession>
<keyword evidence="1" id="KW-0472">Membrane</keyword>
<feature type="transmembrane region" description="Helical" evidence="1">
    <location>
        <begin position="377"/>
        <end position="395"/>
    </location>
</feature>
<feature type="transmembrane region" description="Helical" evidence="1">
    <location>
        <begin position="420"/>
        <end position="446"/>
    </location>
</feature>
<feature type="transmembrane region" description="Helical" evidence="1">
    <location>
        <begin position="467"/>
        <end position="488"/>
    </location>
</feature>
<organism evidence="3 4">
    <name type="scientific">Diploptera punctata</name>
    <name type="common">Pacific beetle cockroach</name>
    <dbReference type="NCBI Taxonomy" id="6984"/>
    <lineage>
        <taxon>Eukaryota</taxon>
        <taxon>Metazoa</taxon>
        <taxon>Ecdysozoa</taxon>
        <taxon>Arthropoda</taxon>
        <taxon>Hexapoda</taxon>
        <taxon>Insecta</taxon>
        <taxon>Pterygota</taxon>
        <taxon>Neoptera</taxon>
        <taxon>Polyneoptera</taxon>
        <taxon>Dictyoptera</taxon>
        <taxon>Blattodea</taxon>
        <taxon>Blaberoidea</taxon>
        <taxon>Blaberidae</taxon>
        <taxon>Diplopterinae</taxon>
        <taxon>Diploptera</taxon>
    </lineage>
</organism>
<name>A0AAD8ALW9_DIPPU</name>
<comment type="caution">
    <text evidence="3">The sequence shown here is derived from an EMBL/GenBank/DDBJ whole genome shotgun (WGS) entry which is preliminary data.</text>
</comment>